<evidence type="ECO:0000259" key="3">
    <source>
        <dbReference type="Pfam" id="PF06863"/>
    </source>
</evidence>
<dbReference type="Proteomes" id="UP000278823">
    <property type="component" value="Unassembled WGS sequence"/>
</dbReference>
<feature type="signal peptide" evidence="1">
    <location>
        <begin position="1"/>
        <end position="28"/>
    </location>
</feature>
<dbReference type="OrthoDB" id="9777345at2"/>
<dbReference type="InterPro" id="IPR037049">
    <property type="entry name" value="DUF1214_C_sf"/>
</dbReference>
<dbReference type="AlphaFoldDB" id="A0A3S0T8A1"/>
<accession>A0A3S0T8A1</accession>
<dbReference type="Pfam" id="PF06863">
    <property type="entry name" value="DUF1254"/>
    <property type="match status" value="1"/>
</dbReference>
<feature type="chain" id="PRO_5018669512" evidence="1">
    <location>
        <begin position="29"/>
        <end position="476"/>
    </location>
</feature>
<dbReference type="PANTHER" id="PTHR36509:SF2">
    <property type="entry name" value="BLL3101 PROTEIN"/>
    <property type="match status" value="1"/>
</dbReference>
<evidence type="ECO:0000313" key="5">
    <source>
        <dbReference type="Proteomes" id="UP000278823"/>
    </source>
</evidence>
<dbReference type="InterPro" id="IPR010621">
    <property type="entry name" value="DUF1214"/>
</dbReference>
<dbReference type="InterPro" id="IPR010679">
    <property type="entry name" value="DUF1254"/>
</dbReference>
<name>A0A3S0T8A1_9HYPH</name>
<dbReference type="InterPro" id="IPR037050">
    <property type="entry name" value="DUF1254_sf"/>
</dbReference>
<reference evidence="5" key="1">
    <citation type="submission" date="2018-11" db="EMBL/GenBank/DDBJ databases">
        <title>Rhizobium chutanense sp. nov., isolated from root nodules of Phaseolus vulgaris in China.</title>
        <authorList>
            <person name="Huo Y."/>
        </authorList>
    </citation>
    <scope>NUCLEOTIDE SEQUENCE [LARGE SCALE GENOMIC DNA]</scope>
    <source>
        <strain evidence="5">CCBAU 65647</strain>
    </source>
</reference>
<proteinExistence type="predicted"/>
<feature type="domain" description="DUF1214" evidence="2">
    <location>
        <begin position="348"/>
        <end position="459"/>
    </location>
</feature>
<dbReference type="PANTHER" id="PTHR36509">
    <property type="entry name" value="BLL3101 PROTEIN"/>
    <property type="match status" value="1"/>
</dbReference>
<feature type="domain" description="DUF1254" evidence="3">
    <location>
        <begin position="78"/>
        <end position="209"/>
    </location>
</feature>
<gene>
    <name evidence="4" type="ORF">EFQ99_02090</name>
</gene>
<evidence type="ECO:0000259" key="2">
    <source>
        <dbReference type="Pfam" id="PF06742"/>
    </source>
</evidence>
<comment type="caution">
    <text evidence="4">The sequence shown here is derived from an EMBL/GenBank/DDBJ whole genome shotgun (WGS) entry which is preliminary data.</text>
</comment>
<protein>
    <submittedName>
        <fullName evidence="4">DUF1254 domain-containing protein</fullName>
    </submittedName>
</protein>
<evidence type="ECO:0000313" key="4">
    <source>
        <dbReference type="EMBL" id="RUM27018.1"/>
    </source>
</evidence>
<evidence type="ECO:0000256" key="1">
    <source>
        <dbReference type="SAM" id="SignalP"/>
    </source>
</evidence>
<keyword evidence="1" id="KW-0732">Signal</keyword>
<sequence>MLRRRTLIAAGAAVALLPRMPIPTTARANGTASLPSPEEARAIAREAYIYGFPLVDSYRVQYSYFVDRNDPEYKGEWNTLTNTARVYTPDDKAIQTPNSDTPYSSVGADLRAEPLVISVPEVENGRYYSIQFVDMYTFNFAYVGSRATGNSSGTFLLAGPNWKGKPPSGVSAVVRSETELAFLLFRTQLFDPADIDNVKKIQAGYRVEPLSAFLGQPAPAAPAKIDFIKPLSVDEERTSPQFFSLLDFILQFCPVNPLETEMMARFAKLGIGAGKTFDPQALPPELLEAVEAGMADAWAAFKEHKETELDTGKRSSADSFGTRAFLNGNYLDRMSGAVLGIYGNSKEEAIYPVYFIDSKGESIDGAGHRYRIRFAQDALPPVNAFWSLTLYELPSSLLSANSLHRYLINSPMLPDLKRDADGGITLEIQHEMPAADRQANWLPAPAGPFFLVMRLYWPKAEALDGRWKAPALERVN</sequence>
<dbReference type="EMBL" id="RJTH01000001">
    <property type="protein sequence ID" value="RUM27018.1"/>
    <property type="molecule type" value="Genomic_DNA"/>
</dbReference>
<keyword evidence="5" id="KW-1185">Reference proteome</keyword>
<dbReference type="Gene3D" id="1.10.3360.10">
    <property type="entry name" value="VPA0735-like domain"/>
    <property type="match status" value="1"/>
</dbReference>
<dbReference type="Pfam" id="PF06742">
    <property type="entry name" value="DUF1214"/>
    <property type="match status" value="1"/>
</dbReference>
<organism evidence="4 5">
    <name type="scientific">Rhizobium vallis</name>
    <dbReference type="NCBI Taxonomy" id="634290"/>
    <lineage>
        <taxon>Bacteria</taxon>
        <taxon>Pseudomonadati</taxon>
        <taxon>Pseudomonadota</taxon>
        <taxon>Alphaproteobacteria</taxon>
        <taxon>Hyphomicrobiales</taxon>
        <taxon>Rhizobiaceae</taxon>
        <taxon>Rhizobium/Agrobacterium group</taxon>
        <taxon>Rhizobium</taxon>
    </lineage>
</organism>
<dbReference type="SUPFAM" id="SSF160935">
    <property type="entry name" value="VPA0735-like"/>
    <property type="match status" value="1"/>
</dbReference>
<dbReference type="Gene3D" id="2.60.120.600">
    <property type="entry name" value="Domain of unknown function DUF1214, C-terminal domain"/>
    <property type="match status" value="1"/>
</dbReference>
<dbReference type="Gene3D" id="2.60.40.1610">
    <property type="entry name" value="Domain of unknown function DUF1254"/>
    <property type="match status" value="1"/>
</dbReference>